<dbReference type="SUPFAM" id="SSF55785">
    <property type="entry name" value="PYP-like sensor domain (PAS domain)"/>
    <property type="match status" value="1"/>
</dbReference>
<dbReference type="GO" id="GO:0003677">
    <property type="term" value="F:DNA binding"/>
    <property type="evidence" value="ECO:0007669"/>
    <property type="project" value="UniProtKB-KW"/>
</dbReference>
<dbReference type="SUPFAM" id="SSF52540">
    <property type="entry name" value="P-loop containing nucleoside triphosphate hydrolases"/>
    <property type="match status" value="1"/>
</dbReference>
<reference evidence="7" key="1">
    <citation type="submission" date="2020-08" db="EMBL/GenBank/DDBJ databases">
        <title>Genome public.</title>
        <authorList>
            <person name="Liu C."/>
            <person name="Sun Q."/>
        </authorList>
    </citation>
    <scope>NUCLEOTIDE SEQUENCE</scope>
    <source>
        <strain evidence="7">NSJ-24</strain>
    </source>
</reference>
<keyword evidence="3" id="KW-0067">ATP-binding</keyword>
<dbReference type="Gene3D" id="1.10.8.60">
    <property type="match status" value="1"/>
</dbReference>
<organism evidence="7 8">
    <name type="scientific">Lentihominibacter hominis</name>
    <dbReference type="NCBI Taxonomy" id="2763645"/>
    <lineage>
        <taxon>Bacteria</taxon>
        <taxon>Bacillati</taxon>
        <taxon>Bacillota</taxon>
        <taxon>Clostridia</taxon>
        <taxon>Peptostreptococcales</taxon>
        <taxon>Anaerovoracaceae</taxon>
        <taxon>Lentihominibacter</taxon>
    </lineage>
</organism>
<dbReference type="EMBL" id="JACRTA010000001">
    <property type="protein sequence ID" value="MBC8567315.1"/>
    <property type="molecule type" value="Genomic_DNA"/>
</dbReference>
<dbReference type="InterPro" id="IPR025943">
    <property type="entry name" value="Sigma_54_int_dom_ATP-bd_2"/>
</dbReference>
<gene>
    <name evidence="7" type="ORF">H8692_00870</name>
</gene>
<dbReference type="Proteomes" id="UP000610862">
    <property type="component" value="Unassembled WGS sequence"/>
</dbReference>
<evidence type="ECO:0000259" key="6">
    <source>
        <dbReference type="PROSITE" id="PS50113"/>
    </source>
</evidence>
<dbReference type="Gene3D" id="1.10.10.60">
    <property type="entry name" value="Homeodomain-like"/>
    <property type="match status" value="1"/>
</dbReference>
<dbReference type="Pfam" id="PF25601">
    <property type="entry name" value="AAA_lid_14"/>
    <property type="match status" value="1"/>
</dbReference>
<dbReference type="InterPro" id="IPR027417">
    <property type="entry name" value="P-loop_NTPase"/>
</dbReference>
<evidence type="ECO:0000313" key="7">
    <source>
        <dbReference type="EMBL" id="MBC8567315.1"/>
    </source>
</evidence>
<dbReference type="InterPro" id="IPR000014">
    <property type="entry name" value="PAS"/>
</dbReference>
<keyword evidence="8" id="KW-1185">Reference proteome</keyword>
<dbReference type="RefSeq" id="WP_187524769.1">
    <property type="nucleotide sequence ID" value="NZ_JACRTA010000001.1"/>
</dbReference>
<dbReference type="InterPro" id="IPR009057">
    <property type="entry name" value="Homeodomain-like_sf"/>
</dbReference>
<dbReference type="InterPro" id="IPR058031">
    <property type="entry name" value="AAA_lid_NorR"/>
</dbReference>
<dbReference type="InterPro" id="IPR035965">
    <property type="entry name" value="PAS-like_dom_sf"/>
</dbReference>
<evidence type="ECO:0000256" key="2">
    <source>
        <dbReference type="ARBA" id="ARBA00022797"/>
    </source>
</evidence>
<dbReference type="PANTHER" id="PTHR32071">
    <property type="entry name" value="TRANSCRIPTIONAL REGULATORY PROTEIN"/>
    <property type="match status" value="1"/>
</dbReference>
<comment type="caution">
    <text evidence="7">The sequence shown here is derived from an EMBL/GenBank/DDBJ whole genome shotgun (WGS) entry which is preliminary data.</text>
</comment>
<dbReference type="PROSITE" id="PS50113">
    <property type="entry name" value="PAC"/>
    <property type="match status" value="1"/>
</dbReference>
<keyword evidence="2" id="KW-0058">Aromatic hydrocarbons catabolism</keyword>
<dbReference type="InterPro" id="IPR025662">
    <property type="entry name" value="Sigma_54_int_dom_ATP-bd_1"/>
</dbReference>
<dbReference type="InterPro" id="IPR003593">
    <property type="entry name" value="AAA+_ATPase"/>
</dbReference>
<dbReference type="NCBIfam" id="TIGR00229">
    <property type="entry name" value="sensory_box"/>
    <property type="match status" value="1"/>
</dbReference>
<dbReference type="Pfam" id="PF18024">
    <property type="entry name" value="HTH_50"/>
    <property type="match status" value="1"/>
</dbReference>
<feature type="domain" description="PAC" evidence="6">
    <location>
        <begin position="81"/>
        <end position="132"/>
    </location>
</feature>
<evidence type="ECO:0000313" key="8">
    <source>
        <dbReference type="Proteomes" id="UP000610862"/>
    </source>
</evidence>
<dbReference type="GO" id="GO:0005524">
    <property type="term" value="F:ATP binding"/>
    <property type="evidence" value="ECO:0007669"/>
    <property type="project" value="UniProtKB-KW"/>
</dbReference>
<dbReference type="CDD" id="cd00009">
    <property type="entry name" value="AAA"/>
    <property type="match status" value="1"/>
</dbReference>
<dbReference type="AlphaFoldDB" id="A0A926I8N8"/>
<dbReference type="Pfam" id="PF13426">
    <property type="entry name" value="PAS_9"/>
    <property type="match status" value="1"/>
</dbReference>
<dbReference type="SMART" id="SM00382">
    <property type="entry name" value="AAA"/>
    <property type="match status" value="1"/>
</dbReference>
<dbReference type="FunFam" id="3.40.50.300:FF:000006">
    <property type="entry name" value="DNA-binding transcriptional regulator NtrC"/>
    <property type="match status" value="1"/>
</dbReference>
<dbReference type="Gene3D" id="3.30.450.20">
    <property type="entry name" value="PAS domain"/>
    <property type="match status" value="1"/>
</dbReference>
<dbReference type="PANTHER" id="PTHR32071:SF121">
    <property type="entry name" value="SIGMA L-DEPENDENT TRANSCRIPTIONAL REGULATOR YQIR-RELATED"/>
    <property type="match status" value="1"/>
</dbReference>
<dbReference type="PROSITE" id="PS00675">
    <property type="entry name" value="SIGMA54_INTERACT_1"/>
    <property type="match status" value="1"/>
</dbReference>
<dbReference type="InterPro" id="IPR002078">
    <property type="entry name" value="Sigma_54_int"/>
</dbReference>
<evidence type="ECO:0000256" key="1">
    <source>
        <dbReference type="ARBA" id="ARBA00022741"/>
    </source>
</evidence>
<dbReference type="InterPro" id="IPR030828">
    <property type="entry name" value="HTH_TyrR"/>
</dbReference>
<dbReference type="SUPFAM" id="SSF46689">
    <property type="entry name" value="Homeodomain-like"/>
    <property type="match status" value="1"/>
</dbReference>
<proteinExistence type="predicted"/>
<dbReference type="PROSITE" id="PS50045">
    <property type="entry name" value="SIGMA54_INTERACT_4"/>
    <property type="match status" value="1"/>
</dbReference>
<dbReference type="GO" id="GO:0006355">
    <property type="term" value="P:regulation of DNA-templated transcription"/>
    <property type="evidence" value="ECO:0007669"/>
    <property type="project" value="InterPro"/>
</dbReference>
<name>A0A926I8N8_9FIRM</name>
<keyword evidence="1" id="KW-0547">Nucleotide-binding</keyword>
<evidence type="ECO:0000256" key="4">
    <source>
        <dbReference type="ARBA" id="ARBA00029500"/>
    </source>
</evidence>
<evidence type="ECO:0000259" key="5">
    <source>
        <dbReference type="PROSITE" id="PS50045"/>
    </source>
</evidence>
<sequence length="469" mass="53317">MSGIGEKKLLLDNYEKFLNIIDALKVGVFITDGQGNVLMVNKESERTGGGMALEDILGKNMRYLQEVGYVDESSVLKAIENRDECRMIQKLADGGSLYVTAVPYFKDDKIELVICTERDVTETKILEKLLEETKELSERQAKELEYLRASSKSRKPKVIAKSEKMKKILQTARRISQLDTTVLISGESGVGKEVIADYIFNMGSRNDKPFVKINCAAIPDNLLESELFGYEKGAFTGADNKGKPGLFEIANGGTLFLDEVTEIPLRLQAKFLRVLQEREFMRIGGKMPIQVNVRIVAATNRDLKEAIECGAFREDLYYRLNVVPLEIPPLRERKEDIKALAEYFVENFSEEYNIKKNISTGALSELMCAPWHGNIRELRNMIERAMVVYDGEHITARQVKNLLKSAGRDKNRLSASENITLNQLMEEYEREVLVSYLEQYHTAAEVARKLHVDKSTIGRKLKKYDIIFK</sequence>
<accession>A0A926I8N8</accession>
<dbReference type="PROSITE" id="PS00676">
    <property type="entry name" value="SIGMA54_INTERACT_2"/>
    <property type="match status" value="1"/>
</dbReference>
<dbReference type="Pfam" id="PF00158">
    <property type="entry name" value="Sigma54_activat"/>
    <property type="match status" value="1"/>
</dbReference>
<evidence type="ECO:0000256" key="3">
    <source>
        <dbReference type="ARBA" id="ARBA00022840"/>
    </source>
</evidence>
<dbReference type="InterPro" id="IPR000700">
    <property type="entry name" value="PAS-assoc_C"/>
</dbReference>
<protein>
    <recommendedName>
        <fullName evidence="4">HTH-type transcriptional regulatory protein TyrR</fullName>
    </recommendedName>
</protein>
<dbReference type="Gene3D" id="3.40.50.300">
    <property type="entry name" value="P-loop containing nucleotide triphosphate hydrolases"/>
    <property type="match status" value="1"/>
</dbReference>
<feature type="domain" description="Sigma-54 factor interaction" evidence="5">
    <location>
        <begin position="158"/>
        <end position="387"/>
    </location>
</feature>
<dbReference type="CDD" id="cd00130">
    <property type="entry name" value="PAS"/>
    <property type="match status" value="1"/>
</dbReference>